<sequence length="169" mass="18828">MMTVPAMSHSFSLRHRRRQPPVKGSIPPFLSSSPTSPSFSRPYFITTTTASGGDKTGARERLGERENEGEEERKRGREPFAGGYHRLRRLCREGERTTVVPMMSHSFSLPLGEAITGDNTPPLSLFLPFVPFVLLPLVHHHRAATCSGGNDKTGARERMEKRETTQEAP</sequence>
<evidence type="ECO:0000256" key="1">
    <source>
        <dbReference type="SAM" id="MobiDB-lite"/>
    </source>
</evidence>
<comment type="caution">
    <text evidence="2">The sequence shown here is derived from an EMBL/GenBank/DDBJ whole genome shotgun (WGS) entry which is preliminary data.</text>
</comment>
<protein>
    <submittedName>
        <fullName evidence="2">Uncharacterized protein</fullName>
    </submittedName>
</protein>
<feature type="compositionally biased region" description="Low complexity" evidence="1">
    <location>
        <begin position="25"/>
        <end position="44"/>
    </location>
</feature>
<accession>A0A822Y0N6</accession>
<feature type="region of interest" description="Disordered" evidence="1">
    <location>
        <begin position="144"/>
        <end position="169"/>
    </location>
</feature>
<dbReference type="Proteomes" id="UP000607653">
    <property type="component" value="Unassembled WGS sequence"/>
</dbReference>
<proteinExistence type="predicted"/>
<dbReference type="AlphaFoldDB" id="A0A822Y0N6"/>
<gene>
    <name evidence="2" type="ORF">HUJ06_024661</name>
</gene>
<feature type="region of interest" description="Disordered" evidence="1">
    <location>
        <begin position="1"/>
        <end position="80"/>
    </location>
</feature>
<reference evidence="2 3" key="1">
    <citation type="journal article" date="2020" name="Mol. Biol. Evol.">
        <title>Distinct Expression and Methylation Patterns for Genes with Different Fates following a Single Whole-Genome Duplication in Flowering Plants.</title>
        <authorList>
            <person name="Shi T."/>
            <person name="Rahmani R.S."/>
            <person name="Gugger P.F."/>
            <person name="Wang M."/>
            <person name="Li H."/>
            <person name="Zhang Y."/>
            <person name="Li Z."/>
            <person name="Wang Q."/>
            <person name="Van de Peer Y."/>
            <person name="Marchal K."/>
            <person name="Chen J."/>
        </authorList>
    </citation>
    <scope>NUCLEOTIDE SEQUENCE [LARGE SCALE GENOMIC DNA]</scope>
    <source>
        <tissue evidence="2">Leaf</tissue>
    </source>
</reference>
<feature type="compositionally biased region" description="Basic and acidic residues" evidence="1">
    <location>
        <begin position="153"/>
        <end position="169"/>
    </location>
</feature>
<evidence type="ECO:0000313" key="2">
    <source>
        <dbReference type="EMBL" id="DAD23198.1"/>
    </source>
</evidence>
<evidence type="ECO:0000313" key="3">
    <source>
        <dbReference type="Proteomes" id="UP000607653"/>
    </source>
</evidence>
<dbReference type="EMBL" id="DUZY01000001">
    <property type="protein sequence ID" value="DAD23198.1"/>
    <property type="molecule type" value="Genomic_DNA"/>
</dbReference>
<keyword evidence="3" id="KW-1185">Reference proteome</keyword>
<organism evidence="2 3">
    <name type="scientific">Nelumbo nucifera</name>
    <name type="common">Sacred lotus</name>
    <dbReference type="NCBI Taxonomy" id="4432"/>
    <lineage>
        <taxon>Eukaryota</taxon>
        <taxon>Viridiplantae</taxon>
        <taxon>Streptophyta</taxon>
        <taxon>Embryophyta</taxon>
        <taxon>Tracheophyta</taxon>
        <taxon>Spermatophyta</taxon>
        <taxon>Magnoliopsida</taxon>
        <taxon>Proteales</taxon>
        <taxon>Nelumbonaceae</taxon>
        <taxon>Nelumbo</taxon>
    </lineage>
</organism>
<feature type="compositionally biased region" description="Basic and acidic residues" evidence="1">
    <location>
        <begin position="56"/>
        <end position="78"/>
    </location>
</feature>
<name>A0A822Y0N6_NELNU</name>